<evidence type="ECO:0000256" key="1">
    <source>
        <dbReference type="ARBA" id="ARBA00001526"/>
    </source>
</evidence>
<organism evidence="5 6">
    <name type="scientific">Spirosoma profusum</name>
    <dbReference type="NCBI Taxonomy" id="2771354"/>
    <lineage>
        <taxon>Bacteria</taxon>
        <taxon>Pseudomonadati</taxon>
        <taxon>Bacteroidota</taxon>
        <taxon>Cytophagia</taxon>
        <taxon>Cytophagales</taxon>
        <taxon>Cytophagaceae</taxon>
        <taxon>Spirosoma</taxon>
    </lineage>
</organism>
<dbReference type="SUPFAM" id="SSF56601">
    <property type="entry name" value="beta-lactamase/transpeptidase-like"/>
    <property type="match status" value="1"/>
</dbReference>
<feature type="domain" description="Beta-lactamase class A catalytic" evidence="4">
    <location>
        <begin position="51"/>
        <end position="275"/>
    </location>
</feature>
<protein>
    <recommendedName>
        <fullName evidence="3">beta-lactamase</fullName>
        <ecNumber evidence="3">3.5.2.6</ecNumber>
    </recommendedName>
</protein>
<evidence type="ECO:0000256" key="3">
    <source>
        <dbReference type="ARBA" id="ARBA00012865"/>
    </source>
</evidence>
<dbReference type="Proteomes" id="UP000598820">
    <property type="component" value="Unassembled WGS sequence"/>
</dbReference>
<dbReference type="EC" id="3.5.2.6" evidence="3"/>
<reference evidence="5" key="1">
    <citation type="submission" date="2020-09" db="EMBL/GenBank/DDBJ databases">
        <authorList>
            <person name="Kim M.K."/>
        </authorList>
    </citation>
    <scope>NUCLEOTIDE SEQUENCE</scope>
    <source>
        <strain evidence="5">BT702</strain>
    </source>
</reference>
<name>A0A926Y228_9BACT</name>
<evidence type="ECO:0000256" key="2">
    <source>
        <dbReference type="ARBA" id="ARBA00009009"/>
    </source>
</evidence>
<proteinExistence type="inferred from homology"/>
<keyword evidence="6" id="KW-1185">Reference proteome</keyword>
<dbReference type="InterPro" id="IPR045155">
    <property type="entry name" value="Beta-lactam_cat"/>
</dbReference>
<dbReference type="GO" id="GO:0046677">
    <property type="term" value="P:response to antibiotic"/>
    <property type="evidence" value="ECO:0007669"/>
    <property type="project" value="InterPro"/>
</dbReference>
<evidence type="ECO:0000313" key="5">
    <source>
        <dbReference type="EMBL" id="MBD2702198.1"/>
    </source>
</evidence>
<gene>
    <name evidence="5" type="ORF">IC229_16215</name>
</gene>
<dbReference type="RefSeq" id="WP_190888049.1">
    <property type="nucleotide sequence ID" value="NZ_JACWZY010000013.1"/>
</dbReference>
<dbReference type="GO" id="GO:0008800">
    <property type="term" value="F:beta-lactamase activity"/>
    <property type="evidence" value="ECO:0007669"/>
    <property type="project" value="UniProtKB-EC"/>
</dbReference>
<dbReference type="InterPro" id="IPR012338">
    <property type="entry name" value="Beta-lactam/transpept-like"/>
</dbReference>
<sequence>MSFKHQFRLLLTLFILGVFWLPASAQSKPTLAELRTKIEKELGKYPFTYAVAFKDLSTGQELLMNEREVFHAASTMKTPVMIEVYKQQVQGKLSLKDSILIKTDFKSIVDGSPYSLKASGDSDTLTYKQIGRQRTLADLVFDMITMSSNLATNLIIELVGGPNVTQTMRELGARDIQVRRGVEDSKAFAQGLNNTTTAYDLMVIFEKIANGQAVSPEASQAMIGTLFAQKLNSVIPAKLPKDVKVAHKTGSITGVQHDSGIVFLPDGRKYVLVLMSKNVKDDEAIDGILATISQWVYEYVAAR</sequence>
<dbReference type="GO" id="GO:0030655">
    <property type="term" value="P:beta-lactam antibiotic catabolic process"/>
    <property type="evidence" value="ECO:0007669"/>
    <property type="project" value="InterPro"/>
</dbReference>
<comment type="caution">
    <text evidence="5">The sequence shown here is derived from an EMBL/GenBank/DDBJ whole genome shotgun (WGS) entry which is preliminary data.</text>
</comment>
<accession>A0A926Y228</accession>
<evidence type="ECO:0000259" key="4">
    <source>
        <dbReference type="Pfam" id="PF13354"/>
    </source>
</evidence>
<comment type="similarity">
    <text evidence="2">Belongs to the class-A beta-lactamase family.</text>
</comment>
<dbReference type="PANTHER" id="PTHR35333:SF3">
    <property type="entry name" value="BETA-LACTAMASE-TYPE TRANSPEPTIDASE FOLD CONTAINING PROTEIN"/>
    <property type="match status" value="1"/>
</dbReference>
<evidence type="ECO:0000313" key="6">
    <source>
        <dbReference type="Proteomes" id="UP000598820"/>
    </source>
</evidence>
<dbReference type="AlphaFoldDB" id="A0A926Y228"/>
<dbReference type="PANTHER" id="PTHR35333">
    <property type="entry name" value="BETA-LACTAMASE"/>
    <property type="match status" value="1"/>
</dbReference>
<comment type="catalytic activity">
    <reaction evidence="1">
        <text>a beta-lactam + H2O = a substituted beta-amino acid</text>
        <dbReference type="Rhea" id="RHEA:20401"/>
        <dbReference type="ChEBI" id="CHEBI:15377"/>
        <dbReference type="ChEBI" id="CHEBI:35627"/>
        <dbReference type="ChEBI" id="CHEBI:140347"/>
        <dbReference type="EC" id="3.5.2.6"/>
    </reaction>
</comment>
<dbReference type="Gene3D" id="3.40.710.10">
    <property type="entry name" value="DD-peptidase/beta-lactamase superfamily"/>
    <property type="match status" value="1"/>
</dbReference>
<dbReference type="InterPro" id="IPR000871">
    <property type="entry name" value="Beta-lactam_class-A"/>
</dbReference>
<dbReference type="EMBL" id="JACWZY010000013">
    <property type="protein sequence ID" value="MBD2702198.1"/>
    <property type="molecule type" value="Genomic_DNA"/>
</dbReference>
<keyword evidence="5" id="KW-0378">Hydrolase</keyword>
<dbReference type="Pfam" id="PF13354">
    <property type="entry name" value="Beta-lactamase2"/>
    <property type="match status" value="1"/>
</dbReference>